<sequence>METLRNEIQQLKAARTVNVKKDVQALRATHAGMEAKVLKGEKDLNTLRNEVAQSAEKAEKALETGALVLSVLSTPGGQKRKMNEIS</sequence>
<proteinExistence type="predicted"/>
<evidence type="ECO:0000313" key="1">
    <source>
        <dbReference type="EMBL" id="KAF4422108.1"/>
    </source>
</evidence>
<gene>
    <name evidence="1" type="ORF">FACUT_10815</name>
</gene>
<dbReference type="OrthoDB" id="5059649at2759"/>
<organism evidence="1 2">
    <name type="scientific">Fusarium acutatum</name>
    <dbReference type="NCBI Taxonomy" id="78861"/>
    <lineage>
        <taxon>Eukaryota</taxon>
        <taxon>Fungi</taxon>
        <taxon>Dikarya</taxon>
        <taxon>Ascomycota</taxon>
        <taxon>Pezizomycotina</taxon>
        <taxon>Sordariomycetes</taxon>
        <taxon>Hypocreomycetidae</taxon>
        <taxon>Hypocreales</taxon>
        <taxon>Nectriaceae</taxon>
        <taxon>Fusarium</taxon>
        <taxon>Fusarium fujikuroi species complex</taxon>
    </lineage>
</organism>
<keyword evidence="2" id="KW-1185">Reference proteome</keyword>
<dbReference type="Proteomes" id="UP000536711">
    <property type="component" value="Unassembled WGS sequence"/>
</dbReference>
<accession>A0A8H4JFL9</accession>
<protein>
    <submittedName>
        <fullName evidence="1">Uncharacterized protein</fullName>
    </submittedName>
</protein>
<name>A0A8H4JFL9_9HYPO</name>
<dbReference type="EMBL" id="JAADJF010000345">
    <property type="protein sequence ID" value="KAF4422108.1"/>
    <property type="molecule type" value="Genomic_DNA"/>
</dbReference>
<dbReference type="AlphaFoldDB" id="A0A8H4JFL9"/>
<evidence type="ECO:0000313" key="2">
    <source>
        <dbReference type="Proteomes" id="UP000536711"/>
    </source>
</evidence>
<reference evidence="1 2" key="1">
    <citation type="submission" date="2020-01" db="EMBL/GenBank/DDBJ databases">
        <title>Identification and distribution of gene clusters putatively required for synthesis of sphingolipid metabolism inhibitors in phylogenetically diverse species of the filamentous fungus Fusarium.</title>
        <authorList>
            <person name="Kim H.-S."/>
            <person name="Busman M."/>
            <person name="Brown D.W."/>
            <person name="Divon H."/>
            <person name="Uhlig S."/>
            <person name="Proctor R.H."/>
        </authorList>
    </citation>
    <scope>NUCLEOTIDE SEQUENCE [LARGE SCALE GENOMIC DNA]</scope>
    <source>
        <strain evidence="1 2">NRRL 13308</strain>
    </source>
</reference>
<comment type="caution">
    <text evidence="1">The sequence shown here is derived from an EMBL/GenBank/DDBJ whole genome shotgun (WGS) entry which is preliminary data.</text>
</comment>